<feature type="transmembrane region" description="Helical" evidence="1">
    <location>
        <begin position="311"/>
        <end position="330"/>
    </location>
</feature>
<dbReference type="EMBL" id="JAPWTK010000163">
    <property type="protein sequence ID" value="KAJ8947361.1"/>
    <property type="molecule type" value="Genomic_DNA"/>
</dbReference>
<keyword evidence="4" id="KW-1185">Reference proteome</keyword>
<evidence type="ECO:0000259" key="2">
    <source>
        <dbReference type="Pfam" id="PF00892"/>
    </source>
</evidence>
<keyword evidence="1" id="KW-1133">Transmembrane helix</keyword>
<dbReference type="AlphaFoldDB" id="A0AAV8Y8R1"/>
<dbReference type="InterPro" id="IPR000620">
    <property type="entry name" value="EamA_dom"/>
</dbReference>
<comment type="caution">
    <text evidence="3">The sequence shown here is derived from an EMBL/GenBank/DDBJ whole genome shotgun (WGS) entry which is preliminary data.</text>
</comment>
<gene>
    <name evidence="3" type="ORF">NQ318_002887</name>
</gene>
<evidence type="ECO:0000313" key="3">
    <source>
        <dbReference type="EMBL" id="KAJ8947361.1"/>
    </source>
</evidence>
<protein>
    <recommendedName>
        <fullName evidence="2">EamA domain-containing protein</fullName>
    </recommendedName>
</protein>
<feature type="transmembrane region" description="Helical" evidence="1">
    <location>
        <begin position="256"/>
        <end position="275"/>
    </location>
</feature>
<proteinExistence type="predicted"/>
<sequence>MVVTGSVTTLSGKWANRIESVGNGGENKRFTHPFFQTCCLFFGELCCLFTFKLLYRFYNYKSKGSEDVRELTRGNRNFNPLYLLVPALCDIMGSSLMYIGLNITYATIVPRLRAAVIIFVCLFSICFLKTFPNSRELCGILLIASGLTLGGLPDFLSRETSRDGQSRNIITGYVLVLGAQIMTSIHMVYEEKFVTRQDLPSLQAVGWEGLFGFSSMVLLLLPFYFIRAGPPVTQRPGDRLEDTIEALKQIGNSWKLMLTIFGSTVAVAFFNFAGISLTKELSATARMVVDSMRSIIVWIGSVVFFEQKFHWLQPVAFVLIIVGMCLYNGIATALVRKRLGCGGASEEILEVRRRSGSLHQT</sequence>
<evidence type="ECO:0000256" key="1">
    <source>
        <dbReference type="SAM" id="Phobius"/>
    </source>
</evidence>
<dbReference type="PANTHER" id="PTHR13146">
    <property type="match status" value="1"/>
</dbReference>
<dbReference type="SUPFAM" id="SSF103481">
    <property type="entry name" value="Multidrug resistance efflux transporter EmrE"/>
    <property type="match status" value="2"/>
</dbReference>
<feature type="transmembrane region" description="Helical" evidence="1">
    <location>
        <begin position="209"/>
        <end position="226"/>
    </location>
</feature>
<organism evidence="3 4">
    <name type="scientific">Aromia moschata</name>
    <dbReference type="NCBI Taxonomy" id="1265417"/>
    <lineage>
        <taxon>Eukaryota</taxon>
        <taxon>Metazoa</taxon>
        <taxon>Ecdysozoa</taxon>
        <taxon>Arthropoda</taxon>
        <taxon>Hexapoda</taxon>
        <taxon>Insecta</taxon>
        <taxon>Pterygota</taxon>
        <taxon>Neoptera</taxon>
        <taxon>Endopterygota</taxon>
        <taxon>Coleoptera</taxon>
        <taxon>Polyphaga</taxon>
        <taxon>Cucujiformia</taxon>
        <taxon>Chrysomeloidea</taxon>
        <taxon>Cerambycidae</taxon>
        <taxon>Cerambycinae</taxon>
        <taxon>Callichromatini</taxon>
        <taxon>Aromia</taxon>
    </lineage>
</organism>
<accession>A0AAV8Y8R1</accession>
<dbReference type="PANTHER" id="PTHR13146:SF0">
    <property type="entry name" value="SOLUTE CARRIER FAMILY 35 MEMBER F6"/>
    <property type="match status" value="1"/>
</dbReference>
<dbReference type="GO" id="GO:0016020">
    <property type="term" value="C:membrane"/>
    <property type="evidence" value="ECO:0007669"/>
    <property type="project" value="InterPro"/>
</dbReference>
<feature type="transmembrane region" description="Helical" evidence="1">
    <location>
        <begin position="34"/>
        <end position="55"/>
    </location>
</feature>
<name>A0AAV8Y8R1_9CUCU</name>
<dbReference type="Proteomes" id="UP001162162">
    <property type="component" value="Unassembled WGS sequence"/>
</dbReference>
<dbReference type="Pfam" id="PF00892">
    <property type="entry name" value="EamA"/>
    <property type="match status" value="1"/>
</dbReference>
<feature type="domain" description="EamA" evidence="2">
    <location>
        <begin position="171"/>
        <end position="327"/>
    </location>
</feature>
<keyword evidence="1" id="KW-0812">Transmembrane</keyword>
<reference evidence="3" key="1">
    <citation type="journal article" date="2023" name="Insect Mol. Biol.">
        <title>Genome sequencing provides insights into the evolution of gene families encoding plant cell wall-degrading enzymes in longhorned beetles.</title>
        <authorList>
            <person name="Shin N.R."/>
            <person name="Okamura Y."/>
            <person name="Kirsch R."/>
            <person name="Pauchet Y."/>
        </authorList>
    </citation>
    <scope>NUCLEOTIDE SEQUENCE</scope>
    <source>
        <strain evidence="3">AMC_N1</strain>
    </source>
</reference>
<feature type="transmembrane region" description="Helical" evidence="1">
    <location>
        <begin position="112"/>
        <end position="131"/>
    </location>
</feature>
<keyword evidence="1" id="KW-0472">Membrane</keyword>
<feature type="transmembrane region" description="Helical" evidence="1">
    <location>
        <begin position="169"/>
        <end position="189"/>
    </location>
</feature>
<evidence type="ECO:0000313" key="4">
    <source>
        <dbReference type="Proteomes" id="UP001162162"/>
    </source>
</evidence>
<feature type="transmembrane region" description="Helical" evidence="1">
    <location>
        <begin position="81"/>
        <end position="100"/>
    </location>
</feature>
<dbReference type="InterPro" id="IPR037185">
    <property type="entry name" value="EmrE-like"/>
</dbReference>